<reference evidence="1 2" key="1">
    <citation type="journal article" date="2014" name="Genome Biol. Evol.">
        <title>The secreted proteins of Achlya hypogyna and Thraustotheca clavata identify the ancestral oomycete secretome and reveal gene acquisitions by horizontal gene transfer.</title>
        <authorList>
            <person name="Misner I."/>
            <person name="Blouin N."/>
            <person name="Leonard G."/>
            <person name="Richards T.A."/>
            <person name="Lane C.E."/>
        </authorList>
    </citation>
    <scope>NUCLEOTIDE SEQUENCE [LARGE SCALE GENOMIC DNA]</scope>
    <source>
        <strain evidence="1 2">ATCC 48635</strain>
    </source>
</reference>
<comment type="caution">
    <text evidence="1">The sequence shown here is derived from an EMBL/GenBank/DDBJ whole genome shotgun (WGS) entry which is preliminary data.</text>
</comment>
<sequence length="168" mass="18833">MARTLTRYLALQTLVQTTRRAYSRPRPPAWTIVVELDSLVSKFGSVPAFPHTSYELVSVSLGNYGGDTMLKAIAVERHAIFERFERDKSLRQLTNETGCAPFETAWKELRVDYPNLMTYAAGHATVLPSTRTVKGDISILKHIKSVTRRSLSNYALSSMPAVSVKTRQ</sequence>
<organism evidence="1 2">
    <name type="scientific">Achlya hypogyna</name>
    <name type="common">Oomycete</name>
    <name type="synonym">Protoachlya hypogyna</name>
    <dbReference type="NCBI Taxonomy" id="1202772"/>
    <lineage>
        <taxon>Eukaryota</taxon>
        <taxon>Sar</taxon>
        <taxon>Stramenopiles</taxon>
        <taxon>Oomycota</taxon>
        <taxon>Saprolegniomycetes</taxon>
        <taxon>Saprolegniales</taxon>
        <taxon>Achlyaceae</taxon>
        <taxon>Achlya</taxon>
    </lineage>
</organism>
<accession>A0A1V9YN77</accession>
<name>A0A1V9YN77_ACHHY</name>
<evidence type="ECO:0000313" key="2">
    <source>
        <dbReference type="Proteomes" id="UP000243579"/>
    </source>
</evidence>
<dbReference type="AlphaFoldDB" id="A0A1V9YN77"/>
<keyword evidence="2" id="KW-1185">Reference proteome</keyword>
<protein>
    <submittedName>
        <fullName evidence="1">Uncharacterized protein</fullName>
    </submittedName>
</protein>
<evidence type="ECO:0000313" key="1">
    <source>
        <dbReference type="EMBL" id="OQR87202.1"/>
    </source>
</evidence>
<dbReference type="Proteomes" id="UP000243579">
    <property type="component" value="Unassembled WGS sequence"/>
</dbReference>
<proteinExistence type="predicted"/>
<gene>
    <name evidence="1" type="ORF">ACHHYP_09392</name>
</gene>
<dbReference type="EMBL" id="JNBR01001459">
    <property type="protein sequence ID" value="OQR87202.1"/>
    <property type="molecule type" value="Genomic_DNA"/>
</dbReference>